<proteinExistence type="inferred from homology"/>
<dbReference type="SUPFAM" id="SSF48557">
    <property type="entry name" value="L-aspartase-like"/>
    <property type="match status" value="1"/>
</dbReference>
<keyword evidence="5 7" id="KW-0028">Amino-acid biosynthesis</keyword>
<dbReference type="UniPathway" id="UPA00068">
    <property type="reaction ID" value="UER00114"/>
</dbReference>
<feature type="domain" description="Fumarate lyase N-terminal" evidence="8">
    <location>
        <begin position="10"/>
        <end position="304"/>
    </location>
</feature>
<dbReference type="HAMAP" id="MF_00006">
    <property type="entry name" value="Arg_succ_lyase"/>
    <property type="match status" value="1"/>
</dbReference>
<dbReference type="NCBIfam" id="TIGR00838">
    <property type="entry name" value="argH"/>
    <property type="match status" value="1"/>
</dbReference>
<dbReference type="Pfam" id="PF14698">
    <property type="entry name" value="ASL_C2"/>
    <property type="match status" value="1"/>
</dbReference>
<evidence type="ECO:0000313" key="11">
    <source>
        <dbReference type="Proteomes" id="UP000316473"/>
    </source>
</evidence>
<evidence type="ECO:0000256" key="3">
    <source>
        <dbReference type="ARBA" id="ARBA00012338"/>
    </source>
</evidence>
<evidence type="ECO:0000256" key="1">
    <source>
        <dbReference type="ARBA" id="ARBA00000985"/>
    </source>
</evidence>
<dbReference type="Pfam" id="PF00206">
    <property type="entry name" value="Lyase_1"/>
    <property type="match status" value="1"/>
</dbReference>
<protein>
    <recommendedName>
        <fullName evidence="3 7">Argininosuccinate lyase</fullName>
        <shortName evidence="7">ASAL</shortName>
        <ecNumber evidence="3 7">4.3.2.1</ecNumber>
    </recommendedName>
    <alternativeName>
        <fullName evidence="7">Arginosuccinase</fullName>
    </alternativeName>
</protein>
<dbReference type="Proteomes" id="UP000316473">
    <property type="component" value="Chromosome"/>
</dbReference>
<comment type="pathway">
    <text evidence="2 7">Amino-acid biosynthesis; L-arginine biosynthesis; L-arginine from L-ornithine and carbamoyl phosphate: step 3/3.</text>
</comment>
<keyword evidence="4 7" id="KW-0055">Arginine biosynthesis</keyword>
<name>A0A4Y1YT34_9PROT</name>
<dbReference type="GO" id="GO:0004056">
    <property type="term" value="F:argininosuccinate lyase activity"/>
    <property type="evidence" value="ECO:0007669"/>
    <property type="project" value="UniProtKB-UniRule"/>
</dbReference>
<dbReference type="InterPro" id="IPR000362">
    <property type="entry name" value="Fumarate_lyase_fam"/>
</dbReference>
<evidence type="ECO:0000259" key="9">
    <source>
        <dbReference type="Pfam" id="PF14698"/>
    </source>
</evidence>
<dbReference type="FunFam" id="1.10.275.10:FF:000002">
    <property type="entry name" value="Argininosuccinate lyase"/>
    <property type="match status" value="1"/>
</dbReference>
<dbReference type="PANTHER" id="PTHR43814:SF1">
    <property type="entry name" value="ARGININOSUCCINATE LYASE"/>
    <property type="match status" value="1"/>
</dbReference>
<dbReference type="EMBL" id="AP019755">
    <property type="protein sequence ID" value="BBL35815.1"/>
    <property type="molecule type" value="Genomic_DNA"/>
</dbReference>
<dbReference type="AlphaFoldDB" id="A0A4Y1YT34"/>
<dbReference type="InterPro" id="IPR008948">
    <property type="entry name" value="L-Aspartase-like"/>
</dbReference>
<sequence>MNTNKKTWSGRFSEPVAQLVQRYTASIGFDYRLAEYDIQGSLAHARMLATTGIIPQADLQAIEQGLAQIQEEIKSGQFTWQLAQEDVHLNIEQRLTALTGDAGKRLHTARSRNDQVATDIRLYLRAAIDDIVVLIHVLQHTLLDLAEQHAATIMPGFTHLQVAQPVSFGHHLLAYYEMLVRDTQRLQDCRKRVNQLPLGAAALAGTSYPIDREQVARELEFEGVCRNSLDAVSDRDFAIEFCAAAALLMTHLSRLSEELILWMSPAFGFIRIADRFCTGSSIMPQKKNPDVPELVRGKTGRINGHLVALLTLMKSQPLAYNKDNQEDKEPLFDTVDTLKDTLTIYADMLTGLHVNPEAMRQAALRGYATATDLADYLVKKGTPFRDAHETVAQAVRFAEEKSCDLSDLSLTQLQQFSNTIEQDVFEVLTLEGSLQSRNHLGGTAPEQVHAAIRHARSQLPATR</sequence>
<evidence type="ECO:0000313" key="10">
    <source>
        <dbReference type="EMBL" id="BBL35815.1"/>
    </source>
</evidence>
<dbReference type="InterPro" id="IPR020557">
    <property type="entry name" value="Fumarate_lyase_CS"/>
</dbReference>
<comment type="similarity">
    <text evidence="7">Belongs to the lyase 1 family. Argininosuccinate lyase subfamily.</text>
</comment>
<dbReference type="Gene3D" id="1.10.275.10">
    <property type="entry name" value="Fumarase/aspartase (N-terminal domain)"/>
    <property type="match status" value="1"/>
</dbReference>
<dbReference type="Gene3D" id="1.20.200.10">
    <property type="entry name" value="Fumarase/aspartase (Central domain)"/>
    <property type="match status" value="1"/>
</dbReference>
<evidence type="ECO:0000256" key="2">
    <source>
        <dbReference type="ARBA" id="ARBA00004941"/>
    </source>
</evidence>
<reference evidence="10 11" key="1">
    <citation type="submission" date="2019-06" db="EMBL/GenBank/DDBJ databases">
        <title>Nitrosomonas stercoris KYUHI-S whole genome shotgun sequence.</title>
        <authorList>
            <person name="Nakagawa T."/>
            <person name="Tsuchiya Y."/>
            <person name="Takahashi R."/>
        </authorList>
    </citation>
    <scope>NUCLEOTIDE SEQUENCE [LARGE SCALE GENOMIC DNA]</scope>
    <source>
        <strain evidence="10 11">KYUHI-S</strain>
    </source>
</reference>
<comment type="catalytic activity">
    <reaction evidence="1 7">
        <text>2-(N(omega)-L-arginino)succinate = fumarate + L-arginine</text>
        <dbReference type="Rhea" id="RHEA:24020"/>
        <dbReference type="ChEBI" id="CHEBI:29806"/>
        <dbReference type="ChEBI" id="CHEBI:32682"/>
        <dbReference type="ChEBI" id="CHEBI:57472"/>
        <dbReference type="EC" id="4.3.2.1"/>
    </reaction>
</comment>
<dbReference type="InterPro" id="IPR024083">
    <property type="entry name" value="Fumarase/histidase_N"/>
</dbReference>
<dbReference type="CDD" id="cd01359">
    <property type="entry name" value="Argininosuccinate_lyase"/>
    <property type="match status" value="1"/>
</dbReference>
<evidence type="ECO:0000256" key="4">
    <source>
        <dbReference type="ARBA" id="ARBA00022571"/>
    </source>
</evidence>
<dbReference type="GO" id="GO:0042450">
    <property type="term" value="P:L-arginine biosynthetic process via ornithine"/>
    <property type="evidence" value="ECO:0007669"/>
    <property type="project" value="UniProtKB-UniRule"/>
</dbReference>
<dbReference type="FunFam" id="1.10.40.30:FF:000001">
    <property type="entry name" value="Argininosuccinate lyase"/>
    <property type="match status" value="1"/>
</dbReference>
<feature type="domain" description="Argininosuccinate lyase C-terminal" evidence="9">
    <location>
        <begin position="367"/>
        <end position="434"/>
    </location>
</feature>
<keyword evidence="7" id="KW-0963">Cytoplasm</keyword>
<dbReference type="InterPro" id="IPR029419">
    <property type="entry name" value="Arg_succ_lyase_C"/>
</dbReference>
<dbReference type="InterPro" id="IPR009049">
    <property type="entry name" value="Argininosuccinate_lyase"/>
</dbReference>
<dbReference type="InterPro" id="IPR022761">
    <property type="entry name" value="Fumarate_lyase_N"/>
</dbReference>
<gene>
    <name evidence="7" type="primary">argH</name>
    <name evidence="10" type="ORF">Nstercoris_02092</name>
</gene>
<keyword evidence="6 7" id="KW-0456">Lyase</keyword>
<dbReference type="PRINTS" id="PR00145">
    <property type="entry name" value="ARGSUCLYASE"/>
</dbReference>
<keyword evidence="11" id="KW-1185">Reference proteome</keyword>
<dbReference type="PROSITE" id="PS00163">
    <property type="entry name" value="FUMARATE_LYASES"/>
    <property type="match status" value="1"/>
</dbReference>
<dbReference type="FunFam" id="1.20.200.10:FF:000015">
    <property type="entry name" value="argininosuccinate lyase isoform X2"/>
    <property type="match status" value="1"/>
</dbReference>
<dbReference type="Gene3D" id="1.10.40.30">
    <property type="entry name" value="Fumarase/aspartase (C-terminal domain)"/>
    <property type="match status" value="1"/>
</dbReference>
<accession>A0A4Y1YT34</accession>
<evidence type="ECO:0000259" key="8">
    <source>
        <dbReference type="Pfam" id="PF00206"/>
    </source>
</evidence>
<organism evidence="10 11">
    <name type="scientific">Nitrosomonas stercoris</name>
    <dbReference type="NCBI Taxonomy" id="1444684"/>
    <lineage>
        <taxon>Bacteria</taxon>
        <taxon>Pseudomonadati</taxon>
        <taxon>Pseudomonadota</taxon>
        <taxon>Betaproteobacteria</taxon>
        <taxon>Nitrosomonadales</taxon>
        <taxon>Nitrosomonadaceae</taxon>
        <taxon>Nitrosomonas</taxon>
    </lineage>
</organism>
<dbReference type="EC" id="4.3.2.1" evidence="3 7"/>
<comment type="subcellular location">
    <subcellularLocation>
        <location evidence="7">Cytoplasm</location>
    </subcellularLocation>
</comment>
<dbReference type="PANTHER" id="PTHR43814">
    <property type="entry name" value="ARGININOSUCCINATE LYASE"/>
    <property type="match status" value="1"/>
</dbReference>
<evidence type="ECO:0000256" key="5">
    <source>
        <dbReference type="ARBA" id="ARBA00022605"/>
    </source>
</evidence>
<dbReference type="GO" id="GO:0005829">
    <property type="term" value="C:cytosol"/>
    <property type="evidence" value="ECO:0007669"/>
    <property type="project" value="TreeGrafter"/>
</dbReference>
<evidence type="ECO:0000256" key="6">
    <source>
        <dbReference type="ARBA" id="ARBA00023239"/>
    </source>
</evidence>
<dbReference type="KEGG" id="nst:Nstercoris_02092"/>
<evidence type="ECO:0000256" key="7">
    <source>
        <dbReference type="HAMAP-Rule" id="MF_00006"/>
    </source>
</evidence>
<dbReference type="PRINTS" id="PR00149">
    <property type="entry name" value="FUMRATELYASE"/>
</dbReference>